<feature type="transmembrane region" description="Helical" evidence="1">
    <location>
        <begin position="7"/>
        <end position="28"/>
    </location>
</feature>
<evidence type="ECO:0000313" key="2">
    <source>
        <dbReference type="EMBL" id="SMC10102.1"/>
    </source>
</evidence>
<evidence type="ECO:0000313" key="3">
    <source>
        <dbReference type="Proteomes" id="UP000192602"/>
    </source>
</evidence>
<keyword evidence="1" id="KW-0812">Transmembrane</keyword>
<organism evidence="2 3">
    <name type="scientific">Nitratiruptor tergarcus DSM 16512</name>
    <dbReference type="NCBI Taxonomy" id="1069081"/>
    <lineage>
        <taxon>Bacteria</taxon>
        <taxon>Pseudomonadati</taxon>
        <taxon>Campylobacterota</taxon>
        <taxon>Epsilonproteobacteria</taxon>
        <taxon>Nautiliales</taxon>
        <taxon>Nitratiruptoraceae</taxon>
        <taxon>Nitratiruptor</taxon>
    </lineage>
</organism>
<dbReference type="RefSeq" id="WP_084276480.1">
    <property type="nucleotide sequence ID" value="NZ_AP026671.1"/>
</dbReference>
<dbReference type="Pfam" id="PF07963">
    <property type="entry name" value="N_methyl"/>
    <property type="match status" value="1"/>
</dbReference>
<gene>
    <name evidence="2" type="ORF">SAMN05660197_1941</name>
</gene>
<reference evidence="3" key="1">
    <citation type="submission" date="2017-04" db="EMBL/GenBank/DDBJ databases">
        <authorList>
            <person name="Varghese N."/>
            <person name="Submissions S."/>
        </authorList>
    </citation>
    <scope>NUCLEOTIDE SEQUENCE [LARGE SCALE GENOMIC DNA]</scope>
    <source>
        <strain evidence="3">DSM 16512</strain>
    </source>
</reference>
<protein>
    <submittedName>
        <fullName evidence="2">Tfp pilus assembly protein FimT</fullName>
    </submittedName>
</protein>
<keyword evidence="1" id="KW-1133">Transmembrane helix</keyword>
<dbReference type="EMBL" id="FWWZ01000001">
    <property type="protein sequence ID" value="SMC10102.1"/>
    <property type="molecule type" value="Genomic_DNA"/>
</dbReference>
<proteinExistence type="predicted"/>
<sequence>MKRSFSLLELIFAIVVISIVMMAIPGIFTQTTSSIEEIIKKEAVFYAYFQNGNILTYRWDENSKIQDYNTSYTVALNTKGGDNELKATKVNNPNYRIGAVSRQIDLSRFASDTLGLESGESFADDIDDFNNKVITVKKEQDDFIVDMNIKTKISYLQDSSDYTQTNLSFSHLSPSLDTSSLSTNLKLIETNVTDPHNKTILIMRAFACNNGQPILQHRIFQ</sequence>
<dbReference type="AlphaFoldDB" id="A0A1W1WV90"/>
<keyword evidence="3" id="KW-1185">Reference proteome</keyword>
<dbReference type="OrthoDB" id="5339689at2"/>
<accession>A0A1W1WV90</accession>
<dbReference type="Proteomes" id="UP000192602">
    <property type="component" value="Unassembled WGS sequence"/>
</dbReference>
<dbReference type="InterPro" id="IPR012902">
    <property type="entry name" value="N_methyl_site"/>
</dbReference>
<evidence type="ECO:0000256" key="1">
    <source>
        <dbReference type="SAM" id="Phobius"/>
    </source>
</evidence>
<keyword evidence="1" id="KW-0472">Membrane</keyword>
<dbReference type="STRING" id="1069081.SAMN05660197_1941"/>
<name>A0A1W1WV90_9BACT</name>